<sequence>MAAKRPIKPTSSPSKRTPKVAGRSSARVTVSKALEETVDTAASDADVVASGAADEATSSTGAVSGVERKRRAAAAREVREKAERSRAAEGKPPRGTEATLRTAAIVGAIAVVLGVIATVLALHPGAEVSDNRAFIDQSETDQVLSQTRSAACAPFQYDYKTVDRWIDSTRDHFTGEALKQFEDNLKVTTEIIKQAQSSSECQVDQMGVESLQGDHASVIGTLIVSETSQGNIKQSLPHIRYDVKREDGKWRINSIGGF</sequence>
<keyword evidence="2 4" id="KW-0472">Membrane</keyword>
<evidence type="ECO:0000256" key="1">
    <source>
        <dbReference type="ARBA" id="ARBA00004370"/>
    </source>
</evidence>
<dbReference type="PANTHER" id="PTHR37042:SF4">
    <property type="entry name" value="OUTER MEMBRANE PROTEIN RV1973"/>
    <property type="match status" value="1"/>
</dbReference>
<evidence type="ECO:0000256" key="4">
    <source>
        <dbReference type="SAM" id="Phobius"/>
    </source>
</evidence>
<feature type="region of interest" description="Disordered" evidence="3">
    <location>
        <begin position="49"/>
        <end position="69"/>
    </location>
</feature>
<dbReference type="OrthoDB" id="4374592at2"/>
<dbReference type="Proteomes" id="UP000063789">
    <property type="component" value="Chromosome"/>
</dbReference>
<keyword evidence="4" id="KW-1133">Transmembrane helix</keyword>
<dbReference type="AlphaFoldDB" id="A0A0N9NFD8"/>
<organism evidence="5 6">
    <name type="scientific">Gordonia phthalatica</name>
    <dbReference type="NCBI Taxonomy" id="1136941"/>
    <lineage>
        <taxon>Bacteria</taxon>
        <taxon>Bacillati</taxon>
        <taxon>Actinomycetota</taxon>
        <taxon>Actinomycetes</taxon>
        <taxon>Mycobacteriales</taxon>
        <taxon>Gordoniaceae</taxon>
        <taxon>Gordonia</taxon>
    </lineage>
</organism>
<evidence type="ECO:0000256" key="3">
    <source>
        <dbReference type="SAM" id="MobiDB-lite"/>
    </source>
</evidence>
<reference evidence="6" key="1">
    <citation type="submission" date="2015-06" db="EMBL/GenBank/DDBJ databases">
        <title>Complete genome sequence and metabolic analysis of phthalate degradation pathway in Gordonia sp. QH-11.</title>
        <authorList>
            <person name="Jin D."/>
            <person name="Kong X."/>
            <person name="Bai Z."/>
        </authorList>
    </citation>
    <scope>NUCLEOTIDE SEQUENCE [LARGE SCALE GENOMIC DNA]</scope>
    <source>
        <strain evidence="6">QH-11</strain>
    </source>
</reference>
<proteinExistence type="predicted"/>
<comment type="subcellular location">
    <subcellularLocation>
        <location evidence="1">Membrane</location>
    </subcellularLocation>
</comment>
<dbReference type="STRING" id="1136941.ACH46_16500"/>
<evidence type="ECO:0000256" key="2">
    <source>
        <dbReference type="ARBA" id="ARBA00023136"/>
    </source>
</evidence>
<name>A0A0N9NFD8_9ACTN</name>
<feature type="region of interest" description="Disordered" evidence="3">
    <location>
        <begin position="1"/>
        <end position="28"/>
    </location>
</feature>
<gene>
    <name evidence="5" type="ORF">ACH46_16500</name>
</gene>
<keyword evidence="6" id="KW-1185">Reference proteome</keyword>
<dbReference type="KEGG" id="goq:ACH46_16500"/>
<dbReference type="PANTHER" id="PTHR37042">
    <property type="entry name" value="OUTER MEMBRANE PROTEIN RV1973"/>
    <property type="match status" value="1"/>
</dbReference>
<dbReference type="GO" id="GO:0016020">
    <property type="term" value="C:membrane"/>
    <property type="evidence" value="ECO:0007669"/>
    <property type="project" value="UniProtKB-SubCell"/>
</dbReference>
<evidence type="ECO:0000313" key="5">
    <source>
        <dbReference type="EMBL" id="ALG85792.1"/>
    </source>
</evidence>
<dbReference type="PATRIC" id="fig|1136941.3.peg.3373"/>
<feature type="transmembrane region" description="Helical" evidence="4">
    <location>
        <begin position="103"/>
        <end position="122"/>
    </location>
</feature>
<dbReference type="RefSeq" id="WP_062393883.1">
    <property type="nucleotide sequence ID" value="NZ_CP011853.1"/>
</dbReference>
<protein>
    <recommendedName>
        <fullName evidence="7">Mce-associated membrane protein</fullName>
    </recommendedName>
</protein>
<evidence type="ECO:0008006" key="7">
    <source>
        <dbReference type="Google" id="ProtNLM"/>
    </source>
</evidence>
<evidence type="ECO:0000313" key="6">
    <source>
        <dbReference type="Proteomes" id="UP000063789"/>
    </source>
</evidence>
<reference evidence="5 6" key="2">
    <citation type="journal article" date="2017" name="Int. J. Syst. Evol. Microbiol.">
        <title>Gordonia phthalatica sp. nov., a di-n-butyl phthalate-degrading bacterium isolated from activated sludge.</title>
        <authorList>
            <person name="Jin D."/>
            <person name="Kong X."/>
            <person name="Jia M."/>
            <person name="Yu X."/>
            <person name="Wang X."/>
            <person name="Zhuang X."/>
            <person name="Deng Y."/>
            <person name="Bai Z."/>
        </authorList>
    </citation>
    <scope>NUCLEOTIDE SEQUENCE [LARGE SCALE GENOMIC DNA]</scope>
    <source>
        <strain evidence="5 6">QH-11</strain>
    </source>
</reference>
<keyword evidence="4" id="KW-0812">Transmembrane</keyword>
<accession>A0A0N9NFD8</accession>
<dbReference type="EMBL" id="CP011853">
    <property type="protein sequence ID" value="ALG85792.1"/>
    <property type="molecule type" value="Genomic_DNA"/>
</dbReference>